<feature type="non-terminal residue" evidence="1">
    <location>
        <position position="1"/>
    </location>
</feature>
<protein>
    <recommendedName>
        <fullName evidence="3">Alcohol dehydrogenase</fullName>
    </recommendedName>
</protein>
<dbReference type="Proteomes" id="UP001479436">
    <property type="component" value="Unassembled WGS sequence"/>
</dbReference>
<dbReference type="EMBL" id="JASJQH010002549">
    <property type="protein sequence ID" value="KAK9760104.1"/>
    <property type="molecule type" value="Genomic_DNA"/>
</dbReference>
<dbReference type="Gene3D" id="1.20.1090.10">
    <property type="entry name" value="Dehydroquinate synthase-like - alpha domain"/>
    <property type="match status" value="1"/>
</dbReference>
<evidence type="ECO:0008006" key="3">
    <source>
        <dbReference type="Google" id="ProtNLM"/>
    </source>
</evidence>
<comment type="caution">
    <text evidence="1">The sequence shown here is derived from an EMBL/GenBank/DDBJ whole genome shotgun (WGS) entry which is preliminary data.</text>
</comment>
<reference evidence="1 2" key="1">
    <citation type="submission" date="2023-04" db="EMBL/GenBank/DDBJ databases">
        <title>Genome of Basidiobolus ranarum AG-B5.</title>
        <authorList>
            <person name="Stajich J.E."/>
            <person name="Carter-House D."/>
            <person name="Gryganskyi A."/>
        </authorList>
    </citation>
    <scope>NUCLEOTIDE SEQUENCE [LARGE SCALE GENOMIC DNA]</scope>
    <source>
        <strain evidence="1 2">AG-B5</strain>
    </source>
</reference>
<organism evidence="1 2">
    <name type="scientific">Basidiobolus ranarum</name>
    <dbReference type="NCBI Taxonomy" id="34480"/>
    <lineage>
        <taxon>Eukaryota</taxon>
        <taxon>Fungi</taxon>
        <taxon>Fungi incertae sedis</taxon>
        <taxon>Zoopagomycota</taxon>
        <taxon>Entomophthoromycotina</taxon>
        <taxon>Basidiobolomycetes</taxon>
        <taxon>Basidiobolales</taxon>
        <taxon>Basidiobolaceae</taxon>
        <taxon>Basidiobolus</taxon>
    </lineage>
</organism>
<name>A0ABR2WF23_9FUNG</name>
<gene>
    <name evidence="1" type="ORF">K7432_016213</name>
</gene>
<evidence type="ECO:0000313" key="2">
    <source>
        <dbReference type="Proteomes" id="UP001479436"/>
    </source>
</evidence>
<dbReference type="SUPFAM" id="SSF56796">
    <property type="entry name" value="Dehydroquinate synthase-like"/>
    <property type="match status" value="1"/>
</dbReference>
<keyword evidence="2" id="KW-1185">Reference proteome</keyword>
<proteinExistence type="predicted"/>
<sequence>NEIFTRFCGLELPRSLKDVGVRENVFQEIAQKSLYDPWAKTNPIPLESTEQVEEILRLAA</sequence>
<evidence type="ECO:0000313" key="1">
    <source>
        <dbReference type="EMBL" id="KAK9760104.1"/>
    </source>
</evidence>
<accession>A0ABR2WF23</accession>